<accession>A0A9P4USF0</accession>
<evidence type="ECO:0000313" key="1">
    <source>
        <dbReference type="EMBL" id="KAF2724949.1"/>
    </source>
</evidence>
<protein>
    <submittedName>
        <fullName evidence="1">Uncharacterized protein</fullName>
    </submittedName>
</protein>
<reference evidence="1" key="1">
    <citation type="journal article" date="2020" name="Stud. Mycol.">
        <title>101 Dothideomycetes genomes: a test case for predicting lifestyles and emergence of pathogens.</title>
        <authorList>
            <person name="Haridas S."/>
            <person name="Albert R."/>
            <person name="Binder M."/>
            <person name="Bloem J."/>
            <person name="Labutti K."/>
            <person name="Salamov A."/>
            <person name="Andreopoulos B."/>
            <person name="Baker S."/>
            <person name="Barry K."/>
            <person name="Bills G."/>
            <person name="Bluhm B."/>
            <person name="Cannon C."/>
            <person name="Castanera R."/>
            <person name="Culley D."/>
            <person name="Daum C."/>
            <person name="Ezra D."/>
            <person name="Gonzalez J."/>
            <person name="Henrissat B."/>
            <person name="Kuo A."/>
            <person name="Liang C."/>
            <person name="Lipzen A."/>
            <person name="Lutzoni F."/>
            <person name="Magnuson J."/>
            <person name="Mondo S."/>
            <person name="Nolan M."/>
            <person name="Ohm R."/>
            <person name="Pangilinan J."/>
            <person name="Park H.-J."/>
            <person name="Ramirez L."/>
            <person name="Alfaro M."/>
            <person name="Sun H."/>
            <person name="Tritt A."/>
            <person name="Yoshinaga Y."/>
            <person name="Zwiers L.-H."/>
            <person name="Turgeon B."/>
            <person name="Goodwin S."/>
            <person name="Spatafora J."/>
            <person name="Crous P."/>
            <person name="Grigoriev I."/>
        </authorList>
    </citation>
    <scope>NUCLEOTIDE SEQUENCE</scope>
    <source>
        <strain evidence="1">CBS 116435</strain>
    </source>
</reference>
<proteinExistence type="predicted"/>
<gene>
    <name evidence="1" type="ORF">K431DRAFT_115749</name>
</gene>
<sequence>MLISLIFIGVTTSESLSRLSTLYRPREPLKPKTMRYLTRRYQHPNTRLCWCRHSLCKRSTCKRSECYEYICKLHLMTFSRWRKY</sequence>
<name>A0A9P4USF0_9PEZI</name>
<dbReference type="Proteomes" id="UP000799441">
    <property type="component" value="Unassembled WGS sequence"/>
</dbReference>
<comment type="caution">
    <text evidence="1">The sequence shown here is derived from an EMBL/GenBank/DDBJ whole genome shotgun (WGS) entry which is preliminary data.</text>
</comment>
<organism evidence="1 2">
    <name type="scientific">Polychaeton citri CBS 116435</name>
    <dbReference type="NCBI Taxonomy" id="1314669"/>
    <lineage>
        <taxon>Eukaryota</taxon>
        <taxon>Fungi</taxon>
        <taxon>Dikarya</taxon>
        <taxon>Ascomycota</taxon>
        <taxon>Pezizomycotina</taxon>
        <taxon>Dothideomycetes</taxon>
        <taxon>Dothideomycetidae</taxon>
        <taxon>Capnodiales</taxon>
        <taxon>Capnodiaceae</taxon>
        <taxon>Polychaeton</taxon>
    </lineage>
</organism>
<dbReference type="EMBL" id="MU003769">
    <property type="protein sequence ID" value="KAF2724949.1"/>
    <property type="molecule type" value="Genomic_DNA"/>
</dbReference>
<evidence type="ECO:0000313" key="2">
    <source>
        <dbReference type="Proteomes" id="UP000799441"/>
    </source>
</evidence>
<dbReference type="AlphaFoldDB" id="A0A9P4USF0"/>
<keyword evidence="2" id="KW-1185">Reference proteome</keyword>